<evidence type="ECO:0000313" key="2">
    <source>
        <dbReference type="Proteomes" id="UP000233556"/>
    </source>
</evidence>
<proteinExistence type="predicted"/>
<dbReference type="AlphaFoldDB" id="A0A2I0T7T6"/>
<reference evidence="2" key="1">
    <citation type="submission" date="2017-11" db="EMBL/GenBank/DDBJ databases">
        <authorList>
            <person name="Lima N.C."/>
            <person name="Parody-Merino A.M."/>
            <person name="Battley P.F."/>
            <person name="Fidler A.E."/>
            <person name="Prosdocimi F."/>
        </authorList>
    </citation>
    <scope>NUCLEOTIDE SEQUENCE [LARGE SCALE GENOMIC DNA]</scope>
</reference>
<dbReference type="EMBL" id="KZ515970">
    <property type="protein sequence ID" value="PKU29875.1"/>
    <property type="molecule type" value="Genomic_DNA"/>
</dbReference>
<accession>A0A2I0T7T6</accession>
<protein>
    <submittedName>
        <fullName evidence="1">Uncharacterized protein</fullName>
    </submittedName>
</protein>
<keyword evidence="2" id="KW-1185">Reference proteome</keyword>
<name>A0A2I0T7T6_LIMLA</name>
<dbReference type="OrthoDB" id="9394130at2759"/>
<dbReference type="Proteomes" id="UP000233556">
    <property type="component" value="Unassembled WGS sequence"/>
</dbReference>
<organism evidence="1 2">
    <name type="scientific">Limosa lapponica baueri</name>
    <dbReference type="NCBI Taxonomy" id="1758121"/>
    <lineage>
        <taxon>Eukaryota</taxon>
        <taxon>Metazoa</taxon>
        <taxon>Chordata</taxon>
        <taxon>Craniata</taxon>
        <taxon>Vertebrata</taxon>
        <taxon>Euteleostomi</taxon>
        <taxon>Archelosauria</taxon>
        <taxon>Archosauria</taxon>
        <taxon>Dinosauria</taxon>
        <taxon>Saurischia</taxon>
        <taxon>Theropoda</taxon>
        <taxon>Coelurosauria</taxon>
        <taxon>Aves</taxon>
        <taxon>Neognathae</taxon>
        <taxon>Neoaves</taxon>
        <taxon>Charadriiformes</taxon>
        <taxon>Scolopacidae</taxon>
        <taxon>Limosa</taxon>
    </lineage>
</organism>
<sequence>MLWTEKKILQSKLEKNELETCDQTDLNSIPDSEPGFKSLAKLANRPLYPTKELEIYFTREPTSLYFQDCLFFKDFNRTYAVKQQLLNTVPHVAYMRVENQTGQDSSMHRPVDRGLLQIPSSVGHLDAMRSLINILAIDRLLYQPDLE</sequence>
<reference evidence="2" key="2">
    <citation type="submission" date="2017-12" db="EMBL/GenBank/DDBJ databases">
        <title>Genome sequence of the Bar-tailed Godwit (Limosa lapponica baueri).</title>
        <authorList>
            <person name="Lima N.C.B."/>
            <person name="Parody-Merino A.M."/>
            <person name="Battley P.F."/>
            <person name="Fidler A.E."/>
            <person name="Prosdocimi F."/>
        </authorList>
    </citation>
    <scope>NUCLEOTIDE SEQUENCE [LARGE SCALE GENOMIC DNA]</scope>
</reference>
<evidence type="ECO:0000313" key="1">
    <source>
        <dbReference type="EMBL" id="PKU29875.1"/>
    </source>
</evidence>
<gene>
    <name evidence="1" type="ORF">llap_19821</name>
</gene>